<dbReference type="InterPro" id="IPR007409">
    <property type="entry name" value="Restrct_endonuc_type1_HsdR_N"/>
</dbReference>
<dbReference type="Pfam" id="PF08463">
    <property type="entry name" value="EcoEI_R_C"/>
    <property type="match status" value="1"/>
</dbReference>
<accession>A0A1I4TNQ9</accession>
<keyword evidence="3" id="KW-1185">Reference proteome</keyword>
<proteinExistence type="predicted"/>
<dbReference type="CDD" id="cd18032">
    <property type="entry name" value="DEXHc_RE_I_III_res"/>
    <property type="match status" value="1"/>
</dbReference>
<dbReference type="Proteomes" id="UP000182961">
    <property type="component" value="Unassembled WGS sequence"/>
</dbReference>
<gene>
    <name evidence="2" type="ORF">SAMN05444143_102199</name>
</gene>
<dbReference type="GO" id="GO:0003677">
    <property type="term" value="F:DNA binding"/>
    <property type="evidence" value="ECO:0007669"/>
    <property type="project" value="UniProtKB-KW"/>
</dbReference>
<dbReference type="Pfam" id="PF04851">
    <property type="entry name" value="ResIII"/>
    <property type="match status" value="1"/>
</dbReference>
<dbReference type="InterPro" id="IPR050742">
    <property type="entry name" value="Helicase_Restrict-Modif_Enz"/>
</dbReference>
<protein>
    <submittedName>
        <fullName evidence="2">Type I restriction enzyme, R subunit</fullName>
    </submittedName>
</protein>
<dbReference type="InterPro" id="IPR006935">
    <property type="entry name" value="Helicase/UvrB_N"/>
</dbReference>
<reference evidence="3" key="1">
    <citation type="submission" date="2016-10" db="EMBL/GenBank/DDBJ databases">
        <authorList>
            <person name="Varghese N."/>
            <person name="Submissions S."/>
        </authorList>
    </citation>
    <scope>NUCLEOTIDE SEQUENCE [LARGE SCALE GENOMIC DNA]</scope>
    <source>
        <strain evidence="3">DSM 4002</strain>
    </source>
</reference>
<dbReference type="Gene3D" id="3.90.1570.30">
    <property type="match status" value="1"/>
</dbReference>
<dbReference type="SMART" id="SM00487">
    <property type="entry name" value="DEXDc"/>
    <property type="match status" value="1"/>
</dbReference>
<dbReference type="eggNOG" id="COG4096">
    <property type="taxonomic scope" value="Bacteria"/>
</dbReference>
<feature type="domain" description="Helicase ATP-binding" evidence="1">
    <location>
        <begin position="170"/>
        <end position="326"/>
    </location>
</feature>
<dbReference type="RefSeq" id="WP_024980112.1">
    <property type="nucleotide sequence ID" value="NZ_CBCRUM010000010.1"/>
</dbReference>
<dbReference type="EMBL" id="FOUT01000002">
    <property type="protein sequence ID" value="SFM78223.1"/>
    <property type="molecule type" value="Genomic_DNA"/>
</dbReference>
<name>A0A1I4TNQ9_9FLAO</name>
<dbReference type="Pfam" id="PF04313">
    <property type="entry name" value="HSDR_N"/>
    <property type="match status" value="1"/>
</dbReference>
<dbReference type="InterPro" id="IPR027417">
    <property type="entry name" value="P-loop_NTPase"/>
</dbReference>
<dbReference type="GO" id="GO:0005524">
    <property type="term" value="F:ATP binding"/>
    <property type="evidence" value="ECO:0007669"/>
    <property type="project" value="UniProtKB-KW"/>
</dbReference>
<dbReference type="PROSITE" id="PS51192">
    <property type="entry name" value="HELICASE_ATP_BIND_1"/>
    <property type="match status" value="1"/>
</dbReference>
<evidence type="ECO:0000259" key="1">
    <source>
        <dbReference type="PROSITE" id="PS51192"/>
    </source>
</evidence>
<organism evidence="2 3">
    <name type="scientific">Flavobacterium succinicans</name>
    <dbReference type="NCBI Taxonomy" id="29536"/>
    <lineage>
        <taxon>Bacteria</taxon>
        <taxon>Pseudomonadati</taxon>
        <taxon>Bacteroidota</taxon>
        <taxon>Flavobacteriia</taxon>
        <taxon>Flavobacteriales</taxon>
        <taxon>Flavobacteriaceae</taxon>
        <taxon>Flavobacterium</taxon>
    </lineage>
</organism>
<dbReference type="AlphaFoldDB" id="A0A1I4TNQ9"/>
<dbReference type="GO" id="GO:0005829">
    <property type="term" value="C:cytosol"/>
    <property type="evidence" value="ECO:0007669"/>
    <property type="project" value="TreeGrafter"/>
</dbReference>
<evidence type="ECO:0000313" key="2">
    <source>
        <dbReference type="EMBL" id="SFM78223.1"/>
    </source>
</evidence>
<dbReference type="PANTHER" id="PTHR47396:SF1">
    <property type="entry name" value="ATP-DEPENDENT HELICASE IRC3-RELATED"/>
    <property type="match status" value="1"/>
</dbReference>
<dbReference type="InterPro" id="IPR001650">
    <property type="entry name" value="Helicase_C-like"/>
</dbReference>
<dbReference type="GO" id="GO:0009307">
    <property type="term" value="P:DNA restriction-modification system"/>
    <property type="evidence" value="ECO:0007669"/>
    <property type="project" value="UniProtKB-KW"/>
</dbReference>
<dbReference type="PANTHER" id="PTHR47396">
    <property type="entry name" value="TYPE I RESTRICTION ENZYME ECOKI R PROTEIN"/>
    <property type="match status" value="1"/>
</dbReference>
<dbReference type="GO" id="GO:0009035">
    <property type="term" value="F:type I site-specific deoxyribonuclease activity"/>
    <property type="evidence" value="ECO:0007669"/>
    <property type="project" value="UniProtKB-EC"/>
</dbReference>
<dbReference type="InterPro" id="IPR014001">
    <property type="entry name" value="Helicase_ATP-bd"/>
</dbReference>
<dbReference type="CDD" id="cd18799">
    <property type="entry name" value="SF2_C_EcoAI-like"/>
    <property type="match status" value="1"/>
</dbReference>
<dbReference type="InterPro" id="IPR013670">
    <property type="entry name" value="EcoEI_R_C_dom"/>
</dbReference>
<dbReference type="SUPFAM" id="SSF52540">
    <property type="entry name" value="P-loop containing nucleoside triphosphate hydrolases"/>
    <property type="match status" value="2"/>
</dbReference>
<dbReference type="Pfam" id="PF00271">
    <property type="entry name" value="Helicase_C"/>
    <property type="match status" value="1"/>
</dbReference>
<dbReference type="Gene3D" id="3.40.50.300">
    <property type="entry name" value="P-loop containing nucleotide triphosphate hydrolases"/>
    <property type="match status" value="2"/>
</dbReference>
<evidence type="ECO:0000313" key="3">
    <source>
        <dbReference type="Proteomes" id="UP000182961"/>
    </source>
</evidence>
<sequence length="929" mass="107252">MKNEKQTRKEIIDNRLKQAGWNINDRTQVIEEFFITKENDIVNEPPTPYGTEFSDYVLLGKDGKALAVVEAKKTSVDARIGEEQAKQYAINIQKQFNCELPFCMYTNGNDIYFWDINNYAPRKIFAFPTRSDLERMAFIRKNQKSLADELINTNIAGRPYQIQAIRAVFEAMEERKRKFLLIMATGTGKTRTCIAMVDGLMRAGWISRVLFLVDRIALRDQAIEAFKENAPQYSVWPQTGETKLATDRRVYVSTYPTMLNIIENEKEGLSPHFFDLIVIDESHRSIYNVYQNVLNYFNTIILGLTATPTDVIDHNTFELFDCEDGLPTFAYTFEEAVNNIPPYLSNFEVMKLTTKFQQEGIHLSSISEDDQKKLIAEGKDPIEINFEGTDIEKAVTNKGTNALIVREFWEECIKDPNGVLPGKTIFFCMTMKHARRIKEVFDQFYPQGAGEIAKVIVSDDPRVYGKGGLLDQFRNNDFPRVAISVDMLDTGIDIPELVNLVFAKPVFSYTKFWQMIGRGTRVLNANQRRSWCHEKDKFLVIDCWDNFEYFKLNPKGKENKSQIALPVRLFKMRLEKLVLAIEKHSEVAETEKLELEKLLNALPKNNVVVQDNLTDLEKVLIPNFWNDLSEDKLEFLDQTIAPIMRALSSVDFKAMRFEKDIVEFSLAQLKNELQDIDNLKELIVSQITELPLNIGIVAKEKTTINKALKNSFWINTTEDDLQVVIDKIAPLMRFRQRFDGGDEQESLNLKDVTYKKEMVEFGPENELVSVSRYKEMVEVMVQELADQNPILQKIKQGQNISSEELETLAQMMNEKDPFVTEKLLQRVYGNQHAKFLQFIKHILQVEVIHSFEETVTLAFDVFIKEHNYLSNNQIEFMKVLKKFLIDKGKIEKKDLINPPFTQLHPQGIMGVFSPKEIEEIITIIQKVAA</sequence>